<feature type="region of interest" description="Disordered" evidence="1">
    <location>
        <begin position="1"/>
        <end position="23"/>
    </location>
</feature>
<sequence length="58" mass="6044">MDSVATTDEGTPSAEEIDPLGSFLNHEEPGVLLLVEDYEGHDTSVNIGIEEAGADVTG</sequence>
<gene>
    <name evidence="2" type="ORF">AFUS01_LOCUS20686</name>
</gene>
<dbReference type="AlphaFoldDB" id="A0A8J2PAA9"/>
<organism evidence="2 3">
    <name type="scientific">Allacma fusca</name>
    <dbReference type="NCBI Taxonomy" id="39272"/>
    <lineage>
        <taxon>Eukaryota</taxon>
        <taxon>Metazoa</taxon>
        <taxon>Ecdysozoa</taxon>
        <taxon>Arthropoda</taxon>
        <taxon>Hexapoda</taxon>
        <taxon>Collembola</taxon>
        <taxon>Symphypleona</taxon>
        <taxon>Sminthuridae</taxon>
        <taxon>Allacma</taxon>
    </lineage>
</organism>
<evidence type="ECO:0000313" key="3">
    <source>
        <dbReference type="Proteomes" id="UP000708208"/>
    </source>
</evidence>
<evidence type="ECO:0000256" key="1">
    <source>
        <dbReference type="SAM" id="MobiDB-lite"/>
    </source>
</evidence>
<dbReference type="EMBL" id="CAJVCH010225841">
    <property type="protein sequence ID" value="CAG7732152.1"/>
    <property type="molecule type" value="Genomic_DNA"/>
</dbReference>
<protein>
    <submittedName>
        <fullName evidence="2">Uncharacterized protein</fullName>
    </submittedName>
</protein>
<proteinExistence type="predicted"/>
<feature type="non-terminal residue" evidence="2">
    <location>
        <position position="58"/>
    </location>
</feature>
<evidence type="ECO:0000313" key="2">
    <source>
        <dbReference type="EMBL" id="CAG7732152.1"/>
    </source>
</evidence>
<keyword evidence="3" id="KW-1185">Reference proteome</keyword>
<feature type="compositionally biased region" description="Polar residues" evidence="1">
    <location>
        <begin position="1"/>
        <end position="10"/>
    </location>
</feature>
<dbReference type="Proteomes" id="UP000708208">
    <property type="component" value="Unassembled WGS sequence"/>
</dbReference>
<comment type="caution">
    <text evidence="2">The sequence shown here is derived from an EMBL/GenBank/DDBJ whole genome shotgun (WGS) entry which is preliminary data.</text>
</comment>
<reference evidence="2" key="1">
    <citation type="submission" date="2021-06" db="EMBL/GenBank/DDBJ databases">
        <authorList>
            <person name="Hodson N. C."/>
            <person name="Mongue J. A."/>
            <person name="Jaron S. K."/>
        </authorList>
    </citation>
    <scope>NUCLEOTIDE SEQUENCE</scope>
</reference>
<accession>A0A8J2PAA9</accession>
<name>A0A8J2PAA9_9HEXA</name>